<dbReference type="RefSeq" id="XP_009038725.1">
    <property type="nucleotide sequence ID" value="XM_009040477.1"/>
</dbReference>
<evidence type="ECO:0000256" key="5">
    <source>
        <dbReference type="ARBA" id="ARBA00023619"/>
    </source>
</evidence>
<keyword evidence="1 7" id="KW-0645">Protease</keyword>
<dbReference type="OrthoDB" id="194812at2759"/>
<evidence type="ECO:0000256" key="6">
    <source>
        <dbReference type="PIRSR" id="PIRSR615500-1"/>
    </source>
</evidence>
<evidence type="ECO:0000256" key="4">
    <source>
        <dbReference type="ARBA" id="ARBA00023529"/>
    </source>
</evidence>
<comment type="catalytic activity">
    <reaction evidence="4">
        <text>Hydrolysis of proteins with broad specificity for peptide bonds, and a preference for a large uncharged residue in P1. Hydrolyzes peptide amides.</text>
        <dbReference type="EC" id="3.4.21.62"/>
    </reaction>
</comment>
<dbReference type="InParanoid" id="F0YEF9"/>
<keyword evidence="2 7" id="KW-0378">Hydrolase</keyword>
<dbReference type="PROSITE" id="PS51892">
    <property type="entry name" value="SUBTILASE"/>
    <property type="match status" value="1"/>
</dbReference>
<accession>F0YEF9</accession>
<comment type="similarity">
    <text evidence="7">Belongs to the peptidase S8 family.</text>
</comment>
<evidence type="ECO:0000256" key="2">
    <source>
        <dbReference type="ARBA" id="ARBA00022801"/>
    </source>
</evidence>
<dbReference type="PANTHER" id="PTHR42884:SF14">
    <property type="entry name" value="NEUROENDOCRINE CONVERTASE 1"/>
    <property type="match status" value="1"/>
</dbReference>
<dbReference type="GO" id="GO:0016020">
    <property type="term" value="C:membrane"/>
    <property type="evidence" value="ECO:0007669"/>
    <property type="project" value="TreeGrafter"/>
</dbReference>
<dbReference type="PANTHER" id="PTHR42884">
    <property type="entry name" value="PROPROTEIN CONVERTASE SUBTILISIN/KEXIN-RELATED"/>
    <property type="match status" value="1"/>
</dbReference>
<keyword evidence="13" id="KW-1185">Reference proteome</keyword>
<reference evidence="12 13" key="1">
    <citation type="journal article" date="2011" name="Proc. Natl. Acad. Sci. U.S.A.">
        <title>Niche of harmful alga Aureococcus anophagefferens revealed through ecogenomics.</title>
        <authorList>
            <person name="Gobler C.J."/>
            <person name="Berry D.L."/>
            <person name="Dyhrman S.T."/>
            <person name="Wilhelm S.W."/>
            <person name="Salamov A."/>
            <person name="Lobanov A.V."/>
            <person name="Zhang Y."/>
            <person name="Collier J.L."/>
            <person name="Wurch L.L."/>
            <person name="Kustka A.B."/>
            <person name="Dill B.D."/>
            <person name="Shah M."/>
            <person name="VerBerkmoes N.C."/>
            <person name="Kuo A."/>
            <person name="Terry A."/>
            <person name="Pangilinan J."/>
            <person name="Lindquist E.A."/>
            <person name="Lucas S."/>
            <person name="Paulsen I.T."/>
            <person name="Hattenrath-Lehmann T.K."/>
            <person name="Talmage S.C."/>
            <person name="Walker E.A."/>
            <person name="Koch F."/>
            <person name="Burson A.M."/>
            <person name="Marcoval M.A."/>
            <person name="Tang Y.Z."/>
            <person name="Lecleir G.R."/>
            <person name="Coyne K.J."/>
            <person name="Berg G.M."/>
            <person name="Bertrand E.M."/>
            <person name="Saito M.A."/>
            <person name="Gladyshev V.N."/>
            <person name="Grigoriev I.V."/>
        </authorList>
    </citation>
    <scope>NUCLEOTIDE SEQUENCE [LARGE SCALE GENOMIC DNA]</scope>
    <source>
        <strain evidence="13">CCMP 1984</strain>
    </source>
</reference>
<gene>
    <name evidence="12" type="ORF">AURANDRAFT_65587</name>
</gene>
<dbReference type="GO" id="GO:0005737">
    <property type="term" value="C:cytoplasm"/>
    <property type="evidence" value="ECO:0007669"/>
    <property type="project" value="UniProtKB-ARBA"/>
</dbReference>
<evidence type="ECO:0000256" key="10">
    <source>
        <dbReference type="SAM" id="SignalP"/>
    </source>
</evidence>
<dbReference type="SUPFAM" id="SSF49785">
    <property type="entry name" value="Galactose-binding domain-like"/>
    <property type="match status" value="1"/>
</dbReference>
<dbReference type="Gene3D" id="2.60.120.260">
    <property type="entry name" value="Galactose-binding domain-like"/>
    <property type="match status" value="1"/>
</dbReference>
<dbReference type="Proteomes" id="UP000002729">
    <property type="component" value="Unassembled WGS sequence"/>
</dbReference>
<evidence type="ECO:0000256" key="3">
    <source>
        <dbReference type="ARBA" id="ARBA00022825"/>
    </source>
</evidence>
<proteinExistence type="inferred from homology"/>
<dbReference type="GO" id="GO:0004252">
    <property type="term" value="F:serine-type endopeptidase activity"/>
    <property type="evidence" value="ECO:0007669"/>
    <property type="project" value="UniProtKB-UniRule"/>
</dbReference>
<dbReference type="EMBL" id="GL833134">
    <property type="protein sequence ID" value="EGB06550.1"/>
    <property type="molecule type" value="Genomic_DNA"/>
</dbReference>
<dbReference type="Pfam" id="PF00082">
    <property type="entry name" value="Peptidase_S8"/>
    <property type="match status" value="1"/>
</dbReference>
<evidence type="ECO:0000259" key="11">
    <source>
        <dbReference type="PROSITE" id="PS51829"/>
    </source>
</evidence>
<feature type="transmembrane region" description="Helical" evidence="9">
    <location>
        <begin position="696"/>
        <end position="717"/>
    </location>
</feature>
<dbReference type="InterPro" id="IPR023828">
    <property type="entry name" value="Peptidase_S8_Ser-AS"/>
</dbReference>
<sequence>MLLLLASARGSSMLAAPMLLLLAGARGSSYSYAYGNCSYATESCPYRADGYCDAPEYCDCDVWDCDPCAAHLTCESCVADDGCVFCETEQICASEAPPPSYFADAGKTVSCPTYATTCETGVAAAPDPYYEAEAWYLEMINAPAAWASAWARGVTGAGVRIQVNDDGVDDGHPDLAKVSASESCAISAPADADSEHGTHCAALAAASSNAHCGVGVAPDATLASCNVFNGSAEVADDSYLYAFDNDVSSNSWGIDACVLSEQSAGAACPFAAGSEPCAACGSDDWRAGALDDACADAVVSYCESSFEDAADACLDFDRYFIACGYNQLSESAADALKRGARDGRGGRGIARPGATGAFVYVFAAGNEYGSGDDVNYEGYLNSRYTISVGAVGKLQKHASYSSVGAPVTIAAPGGDEEFVHNMVTAFPVASGRADDCGDATVGTSFATPLVAGVVALMLEANPELGWRDVQGIFANTSKQVDADDDDWATNAAGVTHSYKYGFGLVDADAAVAAAGDWDPYPREFARAVKTAVRAPIVDCANGTETWVSSELGPVNASATAVVEHVAVLLTVEHPYRGDLRVELERNGVTSTLAWERPEGGKRFSDWKFTTLRHWGERLDDGNFTLRVADMREGSGPNGTNASSSSYYYGDDYDDDGDDDGVLVSWTLVVYGHDYAASAPAPVGDDDDDDEASVVKLAVIVGVVVLVLVVLVAAAAAATRRRAPVEPALGAQTAHPTKDAVQNPVTTP</sequence>
<dbReference type="InterPro" id="IPR036852">
    <property type="entry name" value="Peptidase_S8/S53_dom_sf"/>
</dbReference>
<evidence type="ECO:0000256" key="1">
    <source>
        <dbReference type="ARBA" id="ARBA00022670"/>
    </source>
</evidence>
<dbReference type="PROSITE" id="PS51829">
    <property type="entry name" value="P_HOMO_B"/>
    <property type="match status" value="1"/>
</dbReference>
<name>F0YEF9_AURAN</name>
<dbReference type="InterPro" id="IPR015500">
    <property type="entry name" value="Peptidase_S8_subtilisin-rel"/>
</dbReference>
<organism evidence="13">
    <name type="scientific">Aureococcus anophagefferens</name>
    <name type="common">Harmful bloom alga</name>
    <dbReference type="NCBI Taxonomy" id="44056"/>
    <lineage>
        <taxon>Eukaryota</taxon>
        <taxon>Sar</taxon>
        <taxon>Stramenopiles</taxon>
        <taxon>Ochrophyta</taxon>
        <taxon>Pelagophyceae</taxon>
        <taxon>Pelagomonadales</taxon>
        <taxon>Pelagomonadaceae</taxon>
        <taxon>Aureococcus</taxon>
    </lineage>
</organism>
<evidence type="ECO:0000256" key="9">
    <source>
        <dbReference type="SAM" id="Phobius"/>
    </source>
</evidence>
<feature type="active site" description="Charge relay system" evidence="6 7">
    <location>
        <position position="196"/>
    </location>
</feature>
<evidence type="ECO:0000313" key="12">
    <source>
        <dbReference type="EMBL" id="EGB06550.1"/>
    </source>
</evidence>
<feature type="chain" id="PRO_5003261611" description="subtilisin" evidence="10">
    <location>
        <begin position="28"/>
        <end position="747"/>
    </location>
</feature>
<dbReference type="EC" id="3.4.21.62" evidence="5"/>
<feature type="region of interest" description="Disordered" evidence="8">
    <location>
        <begin position="724"/>
        <end position="747"/>
    </location>
</feature>
<feature type="signal peptide" evidence="10">
    <location>
        <begin position="1"/>
        <end position="27"/>
    </location>
</feature>
<keyword evidence="9" id="KW-0472">Membrane</keyword>
<dbReference type="Gene3D" id="3.40.50.200">
    <property type="entry name" value="Peptidase S8/S53 domain"/>
    <property type="match status" value="1"/>
</dbReference>
<dbReference type="GeneID" id="20225404"/>
<feature type="domain" description="P/Homo B" evidence="11">
    <location>
        <begin position="517"/>
        <end position="675"/>
    </location>
</feature>
<dbReference type="GO" id="GO:0012505">
    <property type="term" value="C:endomembrane system"/>
    <property type="evidence" value="ECO:0007669"/>
    <property type="project" value="UniProtKB-ARBA"/>
</dbReference>
<keyword evidence="10" id="KW-0732">Signal</keyword>
<evidence type="ECO:0000313" key="13">
    <source>
        <dbReference type="Proteomes" id="UP000002729"/>
    </source>
</evidence>
<dbReference type="Pfam" id="PF01483">
    <property type="entry name" value="P_proprotein"/>
    <property type="match status" value="1"/>
</dbReference>
<dbReference type="InterPro" id="IPR002884">
    <property type="entry name" value="P_dom"/>
</dbReference>
<keyword evidence="9" id="KW-1133">Transmembrane helix</keyword>
<dbReference type="PRINTS" id="PR00723">
    <property type="entry name" value="SUBTILISIN"/>
</dbReference>
<dbReference type="GO" id="GO:0016485">
    <property type="term" value="P:protein processing"/>
    <property type="evidence" value="ECO:0007669"/>
    <property type="project" value="TreeGrafter"/>
</dbReference>
<dbReference type="eggNOG" id="KOG3525">
    <property type="taxonomic scope" value="Eukaryota"/>
</dbReference>
<protein>
    <recommendedName>
        <fullName evidence="5">subtilisin</fullName>
        <ecNumber evidence="5">3.4.21.62</ecNumber>
    </recommendedName>
</protein>
<keyword evidence="9" id="KW-0812">Transmembrane</keyword>
<evidence type="ECO:0000256" key="8">
    <source>
        <dbReference type="SAM" id="MobiDB-lite"/>
    </source>
</evidence>
<dbReference type="SUPFAM" id="SSF52743">
    <property type="entry name" value="Subtilisin-like"/>
    <property type="match status" value="1"/>
</dbReference>
<keyword evidence="3 7" id="KW-0720">Serine protease</keyword>
<dbReference type="KEGG" id="aaf:AURANDRAFT_65587"/>
<dbReference type="InterPro" id="IPR008979">
    <property type="entry name" value="Galactose-bd-like_sf"/>
</dbReference>
<dbReference type="PROSITE" id="PS00138">
    <property type="entry name" value="SUBTILASE_SER"/>
    <property type="match status" value="1"/>
</dbReference>
<feature type="active site" description="Charge relay system" evidence="6 7">
    <location>
        <position position="165"/>
    </location>
</feature>
<evidence type="ECO:0000256" key="7">
    <source>
        <dbReference type="PROSITE-ProRule" id="PRU01240"/>
    </source>
</evidence>
<feature type="active site" description="Charge relay system" evidence="6 7">
    <location>
        <position position="444"/>
    </location>
</feature>
<dbReference type="InterPro" id="IPR000209">
    <property type="entry name" value="Peptidase_S8/S53_dom"/>
</dbReference>
<dbReference type="AlphaFoldDB" id="F0YEF9"/>